<dbReference type="EMBL" id="JACJQL010000098">
    <property type="protein sequence ID" value="MBD2255473.1"/>
    <property type="molecule type" value="Genomic_DNA"/>
</dbReference>
<name>A0ABR8BRB4_9NOSO</name>
<sequence>MSNKFTNNVRARLYKQGYQGFTKDDYTEAALAIECDDLENPSKEQLSQAVDYLKLKVQSQISVADELVEEKLHSQVESEQSETARETDVVVELENQVEQEKPVLVSEITQCEGIELNEETQLKPSIAQSEMPAITSEDEPENTAIALQEKSELVASAANDMGIILSIEEVTAIAENFDYASVNSDYEIAEIESAITAFVQHKAQLTKQKITNMVQGVRETVTRLDHENSQLLNDGLREINNDIKRGSHSFKSQVRTALKAFALPPSKTG</sequence>
<evidence type="ECO:0000313" key="2">
    <source>
        <dbReference type="Proteomes" id="UP000621307"/>
    </source>
</evidence>
<evidence type="ECO:0000313" key="1">
    <source>
        <dbReference type="EMBL" id="MBD2255473.1"/>
    </source>
</evidence>
<keyword evidence="2" id="KW-1185">Reference proteome</keyword>
<dbReference type="RefSeq" id="WP_190572382.1">
    <property type="nucleotide sequence ID" value="NZ_JACJQL010000098.1"/>
</dbReference>
<gene>
    <name evidence="1" type="ORF">H6G14_30150</name>
</gene>
<protein>
    <submittedName>
        <fullName evidence="1">Uncharacterized protein</fullName>
    </submittedName>
</protein>
<dbReference type="Proteomes" id="UP000621307">
    <property type="component" value="Unassembled WGS sequence"/>
</dbReference>
<comment type="caution">
    <text evidence="1">The sequence shown here is derived from an EMBL/GenBank/DDBJ whole genome shotgun (WGS) entry which is preliminary data.</text>
</comment>
<reference evidence="1 2" key="1">
    <citation type="journal article" date="2020" name="ISME J.">
        <title>Comparative genomics reveals insights into cyanobacterial evolution and habitat adaptation.</title>
        <authorList>
            <person name="Chen M.Y."/>
            <person name="Teng W.K."/>
            <person name="Zhao L."/>
            <person name="Hu C.X."/>
            <person name="Zhou Y.K."/>
            <person name="Han B.P."/>
            <person name="Song L.R."/>
            <person name="Shu W.S."/>
        </authorList>
    </citation>
    <scope>NUCLEOTIDE SEQUENCE [LARGE SCALE GENOMIC DNA]</scope>
    <source>
        <strain evidence="1 2">FACHB-3921</strain>
    </source>
</reference>
<proteinExistence type="predicted"/>
<accession>A0ABR8BRB4</accession>
<organism evidence="1 2">
    <name type="scientific">Nostoc parmelioides FACHB-3921</name>
    <dbReference type="NCBI Taxonomy" id="2692909"/>
    <lineage>
        <taxon>Bacteria</taxon>
        <taxon>Bacillati</taxon>
        <taxon>Cyanobacteriota</taxon>
        <taxon>Cyanophyceae</taxon>
        <taxon>Nostocales</taxon>
        <taxon>Nostocaceae</taxon>
        <taxon>Nostoc</taxon>
    </lineage>
</organism>